<evidence type="ECO:0000256" key="2">
    <source>
        <dbReference type="ARBA" id="ARBA00022833"/>
    </source>
</evidence>
<comment type="cofactor">
    <cofactor evidence="4">
        <name>Zn(2+)</name>
        <dbReference type="ChEBI" id="CHEBI:29105"/>
    </cofactor>
</comment>
<comment type="caution">
    <text evidence="6">The sequence shown here is derived from an EMBL/GenBank/DDBJ whole genome shotgun (WGS) entry which is preliminary data.</text>
</comment>
<dbReference type="PROSITE" id="PS00059">
    <property type="entry name" value="ADH_ZINC"/>
    <property type="match status" value="1"/>
</dbReference>
<sequence>MKAAVVCANEDVQYLDYEEPQAGPGEVKVKVKASGICGSDIPRVLHNGVHFYPIVLGHEFSGDVVEVGEGVTKVKVGDRVSGAPLLPCMKCDDCQNGNFSLCKHYSFIGSRQQGSNAEYVVVPEQNAVAFDPSISYEQGAMFEPSTVALHGLLQNDYQSGQYVAILGGGTIGMFTMQWAKIFGSKKVVVFDISDERLELAKRLGADEVINTTKENYMEEAMAVTGGKGYAYVYETAGQAPTMYMAFELAANKAHVCFIGTPHADLTFTPAMWENMNRKEFKLTGSWMSYSSPFPGKEWELTAHYFATGQLKFDPGFIYKKMPMSQAQEAFQMFKTPGLVKGKVLLINESVSGCEQK</sequence>
<organism evidence="6 7">
    <name type="scientific">Hungatella hathewayi</name>
    <dbReference type="NCBI Taxonomy" id="154046"/>
    <lineage>
        <taxon>Bacteria</taxon>
        <taxon>Bacillati</taxon>
        <taxon>Bacillota</taxon>
        <taxon>Clostridia</taxon>
        <taxon>Lachnospirales</taxon>
        <taxon>Lachnospiraceae</taxon>
        <taxon>Hungatella</taxon>
    </lineage>
</organism>
<comment type="similarity">
    <text evidence="4">Belongs to the zinc-containing alcohol dehydrogenase family.</text>
</comment>
<dbReference type="SUPFAM" id="SSF51735">
    <property type="entry name" value="NAD(P)-binding Rossmann-fold domains"/>
    <property type="match status" value="1"/>
</dbReference>
<dbReference type="PANTHER" id="PTHR43401">
    <property type="entry name" value="L-THREONINE 3-DEHYDROGENASE"/>
    <property type="match status" value="1"/>
</dbReference>
<reference evidence="6 7" key="1">
    <citation type="submission" date="2018-08" db="EMBL/GenBank/DDBJ databases">
        <title>A genome reference for cultivated species of the human gut microbiota.</title>
        <authorList>
            <person name="Zou Y."/>
            <person name="Xue W."/>
            <person name="Luo G."/>
        </authorList>
    </citation>
    <scope>NUCLEOTIDE SEQUENCE [LARGE SCALE GENOMIC DNA]</scope>
    <source>
        <strain evidence="6 7">AF19-21</strain>
    </source>
</reference>
<evidence type="ECO:0000313" key="6">
    <source>
        <dbReference type="EMBL" id="RGC32085.1"/>
    </source>
</evidence>
<evidence type="ECO:0000256" key="3">
    <source>
        <dbReference type="ARBA" id="ARBA00023002"/>
    </source>
</evidence>
<name>A0A3E2WWH9_9FIRM</name>
<keyword evidence="3" id="KW-0560">Oxidoreductase</keyword>
<dbReference type="PANTHER" id="PTHR43401:SF2">
    <property type="entry name" value="L-THREONINE 3-DEHYDROGENASE"/>
    <property type="match status" value="1"/>
</dbReference>
<proteinExistence type="inferred from homology"/>
<dbReference type="Pfam" id="PF08240">
    <property type="entry name" value="ADH_N"/>
    <property type="match status" value="1"/>
</dbReference>
<feature type="domain" description="Enoyl reductase (ER)" evidence="5">
    <location>
        <begin position="8"/>
        <end position="345"/>
    </location>
</feature>
<dbReference type="InterPro" id="IPR050129">
    <property type="entry name" value="Zn_alcohol_dh"/>
</dbReference>
<evidence type="ECO:0000259" key="5">
    <source>
        <dbReference type="SMART" id="SM00829"/>
    </source>
</evidence>
<evidence type="ECO:0000313" key="7">
    <source>
        <dbReference type="Proteomes" id="UP000261111"/>
    </source>
</evidence>
<dbReference type="EMBL" id="QVIA01000010">
    <property type="protein sequence ID" value="RGC32085.1"/>
    <property type="molecule type" value="Genomic_DNA"/>
</dbReference>
<dbReference type="Gene3D" id="3.90.180.10">
    <property type="entry name" value="Medium-chain alcohol dehydrogenases, catalytic domain"/>
    <property type="match status" value="1"/>
</dbReference>
<dbReference type="Gene3D" id="3.40.50.720">
    <property type="entry name" value="NAD(P)-binding Rossmann-like Domain"/>
    <property type="match status" value="1"/>
</dbReference>
<dbReference type="GO" id="GO:0008270">
    <property type="term" value="F:zinc ion binding"/>
    <property type="evidence" value="ECO:0007669"/>
    <property type="project" value="InterPro"/>
</dbReference>
<dbReference type="GeneID" id="93335319"/>
<dbReference type="Proteomes" id="UP000261111">
    <property type="component" value="Unassembled WGS sequence"/>
</dbReference>
<dbReference type="InterPro" id="IPR036291">
    <property type="entry name" value="NAD(P)-bd_dom_sf"/>
</dbReference>
<accession>A0A3E2WWH9</accession>
<keyword evidence="2 4" id="KW-0862">Zinc</keyword>
<dbReference type="InterPro" id="IPR013154">
    <property type="entry name" value="ADH-like_N"/>
</dbReference>
<protein>
    <submittedName>
        <fullName evidence="6">Galactitol-1-phosphate 5-dehydrogenase</fullName>
    </submittedName>
</protein>
<dbReference type="InterPro" id="IPR011032">
    <property type="entry name" value="GroES-like_sf"/>
</dbReference>
<gene>
    <name evidence="6" type="ORF">DWX41_10720</name>
</gene>
<dbReference type="RefSeq" id="WP_025656522.1">
    <property type="nucleotide sequence ID" value="NZ_QVIA01000010.1"/>
</dbReference>
<evidence type="ECO:0000256" key="4">
    <source>
        <dbReference type="RuleBase" id="RU361277"/>
    </source>
</evidence>
<dbReference type="SMART" id="SM00829">
    <property type="entry name" value="PKS_ER"/>
    <property type="match status" value="1"/>
</dbReference>
<dbReference type="Pfam" id="PF00107">
    <property type="entry name" value="ADH_zinc_N"/>
    <property type="match status" value="1"/>
</dbReference>
<evidence type="ECO:0000256" key="1">
    <source>
        <dbReference type="ARBA" id="ARBA00022723"/>
    </source>
</evidence>
<dbReference type="GO" id="GO:0016491">
    <property type="term" value="F:oxidoreductase activity"/>
    <property type="evidence" value="ECO:0007669"/>
    <property type="project" value="UniProtKB-KW"/>
</dbReference>
<dbReference type="SUPFAM" id="SSF50129">
    <property type="entry name" value="GroES-like"/>
    <property type="match status" value="1"/>
</dbReference>
<dbReference type="AlphaFoldDB" id="A0A3E2WWH9"/>
<dbReference type="InterPro" id="IPR002328">
    <property type="entry name" value="ADH_Zn_CS"/>
</dbReference>
<dbReference type="InterPro" id="IPR020843">
    <property type="entry name" value="ER"/>
</dbReference>
<keyword evidence="1 4" id="KW-0479">Metal-binding</keyword>
<dbReference type="InterPro" id="IPR013149">
    <property type="entry name" value="ADH-like_C"/>
</dbReference>
<dbReference type="CDD" id="cd08236">
    <property type="entry name" value="sugar_DH"/>
    <property type="match status" value="1"/>
</dbReference>